<keyword evidence="4" id="KW-0408">Iron</keyword>
<dbReference type="PANTHER" id="PTHR20883">
    <property type="entry name" value="PHYTANOYL-COA DIOXYGENASE DOMAIN CONTAINING 1"/>
    <property type="match status" value="1"/>
</dbReference>
<protein>
    <submittedName>
        <fullName evidence="5">Phytanoyl-CoA-dioxygenase-like protein</fullName>
    </submittedName>
</protein>
<keyword evidence="5" id="KW-0560">Oxidoreductase</keyword>
<dbReference type="OrthoDB" id="445007at2759"/>
<comment type="similarity">
    <text evidence="2">Belongs to the PhyH family.</text>
</comment>
<dbReference type="InterPro" id="IPR008775">
    <property type="entry name" value="Phytyl_CoA_dOase-like"/>
</dbReference>
<proteinExistence type="inferred from homology"/>
<dbReference type="Pfam" id="PF05721">
    <property type="entry name" value="PhyH"/>
    <property type="match status" value="1"/>
</dbReference>
<dbReference type="AlphaFoldDB" id="A0A2J6T2Z4"/>
<dbReference type="GO" id="GO:0051213">
    <property type="term" value="F:dioxygenase activity"/>
    <property type="evidence" value="ECO:0007669"/>
    <property type="project" value="UniProtKB-KW"/>
</dbReference>
<keyword evidence="5" id="KW-0223">Dioxygenase</keyword>
<evidence type="ECO:0000313" key="5">
    <source>
        <dbReference type="EMBL" id="PMD57377.1"/>
    </source>
</evidence>
<accession>A0A2J6T2Z4</accession>
<evidence type="ECO:0000256" key="3">
    <source>
        <dbReference type="ARBA" id="ARBA00022723"/>
    </source>
</evidence>
<dbReference type="RefSeq" id="XP_024734281.1">
    <property type="nucleotide sequence ID" value="XM_024874855.1"/>
</dbReference>
<gene>
    <name evidence="5" type="ORF">K444DRAFT_52992</name>
</gene>
<evidence type="ECO:0000313" key="6">
    <source>
        <dbReference type="Proteomes" id="UP000235371"/>
    </source>
</evidence>
<dbReference type="GO" id="GO:0046872">
    <property type="term" value="F:metal ion binding"/>
    <property type="evidence" value="ECO:0007669"/>
    <property type="project" value="UniProtKB-KW"/>
</dbReference>
<dbReference type="SUPFAM" id="SSF51197">
    <property type="entry name" value="Clavaminate synthase-like"/>
    <property type="match status" value="1"/>
</dbReference>
<organism evidence="5 6">
    <name type="scientific">Hyaloscypha bicolor E</name>
    <dbReference type="NCBI Taxonomy" id="1095630"/>
    <lineage>
        <taxon>Eukaryota</taxon>
        <taxon>Fungi</taxon>
        <taxon>Dikarya</taxon>
        <taxon>Ascomycota</taxon>
        <taxon>Pezizomycotina</taxon>
        <taxon>Leotiomycetes</taxon>
        <taxon>Helotiales</taxon>
        <taxon>Hyaloscyphaceae</taxon>
        <taxon>Hyaloscypha</taxon>
        <taxon>Hyaloscypha bicolor</taxon>
    </lineage>
</organism>
<sequence>MSVQKQRAEVLQPGRLSFNNRVQLGEGTTFLPGKKDPSITHLIDHVLTHGYVILPSLFPAPLVSRALSKLTRLESASLETSGPASHGGRNPFEGYQTRRVYALADKSRVFDEFAINETVLKLNDYFLQENYLLTSFHTVTIASGEREQSMHTDDGLIQLPRPKPLMGVGTMVALDPFTSTNGATTLIPGSHLWPDSRLPQRSEMISAIMPAGSMVYFLNTVWHSGGANISSEPRRSLTVQYCQPWIRPIENMIVAVGWEDLDVVPKRLLQLLGFSLNDFMGYVDGRAPRTGVEMRKRRLIEWGVREKEKEREREEKFKNGSKL</sequence>
<keyword evidence="6" id="KW-1185">Reference proteome</keyword>
<dbReference type="Gene3D" id="2.60.120.620">
    <property type="entry name" value="q2cbj1_9rhob like domain"/>
    <property type="match status" value="1"/>
</dbReference>
<name>A0A2J6T2Z4_9HELO</name>
<dbReference type="PANTHER" id="PTHR20883:SF15">
    <property type="entry name" value="PHYTANOYL-COA DIOXYGENASE DOMAIN-CONTAINING PROTEIN 1"/>
    <property type="match status" value="1"/>
</dbReference>
<dbReference type="FunCoup" id="A0A2J6T2Z4">
    <property type="interactions" value="17"/>
</dbReference>
<evidence type="ECO:0000256" key="4">
    <source>
        <dbReference type="ARBA" id="ARBA00023004"/>
    </source>
</evidence>
<dbReference type="Proteomes" id="UP000235371">
    <property type="component" value="Unassembled WGS sequence"/>
</dbReference>
<reference evidence="5 6" key="1">
    <citation type="submission" date="2016-04" db="EMBL/GenBank/DDBJ databases">
        <title>A degradative enzymes factory behind the ericoid mycorrhizal symbiosis.</title>
        <authorList>
            <consortium name="DOE Joint Genome Institute"/>
            <person name="Martino E."/>
            <person name="Morin E."/>
            <person name="Grelet G."/>
            <person name="Kuo A."/>
            <person name="Kohler A."/>
            <person name="Daghino S."/>
            <person name="Barry K."/>
            <person name="Choi C."/>
            <person name="Cichocki N."/>
            <person name="Clum A."/>
            <person name="Copeland A."/>
            <person name="Hainaut M."/>
            <person name="Haridas S."/>
            <person name="Labutti K."/>
            <person name="Lindquist E."/>
            <person name="Lipzen A."/>
            <person name="Khouja H.-R."/>
            <person name="Murat C."/>
            <person name="Ohm R."/>
            <person name="Olson A."/>
            <person name="Spatafora J."/>
            <person name="Veneault-Fourrey C."/>
            <person name="Henrissat B."/>
            <person name="Grigoriev I."/>
            <person name="Martin F."/>
            <person name="Perotto S."/>
        </authorList>
    </citation>
    <scope>NUCLEOTIDE SEQUENCE [LARGE SCALE GENOMIC DNA]</scope>
    <source>
        <strain evidence="5 6">E</strain>
    </source>
</reference>
<comment type="cofactor">
    <cofactor evidence="1">
        <name>Fe cation</name>
        <dbReference type="ChEBI" id="CHEBI:24875"/>
    </cofactor>
</comment>
<dbReference type="GeneID" id="36582935"/>
<dbReference type="STRING" id="1095630.A0A2J6T2Z4"/>
<evidence type="ECO:0000256" key="2">
    <source>
        <dbReference type="ARBA" id="ARBA00005830"/>
    </source>
</evidence>
<evidence type="ECO:0000256" key="1">
    <source>
        <dbReference type="ARBA" id="ARBA00001962"/>
    </source>
</evidence>
<dbReference type="InParanoid" id="A0A2J6T2Z4"/>
<keyword evidence="3" id="KW-0479">Metal-binding</keyword>
<dbReference type="EMBL" id="KZ613847">
    <property type="protein sequence ID" value="PMD57377.1"/>
    <property type="molecule type" value="Genomic_DNA"/>
</dbReference>